<feature type="binding site" evidence="18">
    <location>
        <position position="297"/>
    </location>
    <ligand>
        <name>Mg(2+)</name>
        <dbReference type="ChEBI" id="CHEBI:18420"/>
        <label>2</label>
    </ligand>
</feature>
<dbReference type="PROSITE" id="PS00844">
    <property type="entry name" value="DALA_DALA_LIGASE_2"/>
    <property type="match status" value="1"/>
</dbReference>
<dbReference type="SUPFAM" id="SSF52440">
    <property type="entry name" value="PreATP-grasp domain"/>
    <property type="match status" value="1"/>
</dbReference>
<dbReference type="Gene3D" id="3.40.50.20">
    <property type="match status" value="1"/>
</dbReference>
<evidence type="ECO:0000256" key="2">
    <source>
        <dbReference type="ARBA" id="ARBA00003921"/>
    </source>
</evidence>
<evidence type="ECO:0000256" key="8">
    <source>
        <dbReference type="ARBA" id="ARBA00022840"/>
    </source>
</evidence>
<comment type="function">
    <text evidence="2 15">Cell wall formation.</text>
</comment>
<keyword evidence="5 15" id="KW-0436">Ligase</keyword>
<dbReference type="RefSeq" id="WP_037442984.1">
    <property type="nucleotide sequence ID" value="NZ_JPEO01000007.1"/>
</dbReference>
<evidence type="ECO:0000313" key="22">
    <source>
        <dbReference type="Proteomes" id="UP000029264"/>
    </source>
</evidence>
<feature type="binding site" evidence="17">
    <location>
        <position position="120"/>
    </location>
    <ligand>
        <name>ATP</name>
        <dbReference type="ChEBI" id="CHEBI:30616"/>
    </ligand>
</feature>
<dbReference type="PIRSF" id="PIRSF039102">
    <property type="entry name" value="Ddl/VanB"/>
    <property type="match status" value="1"/>
</dbReference>
<keyword evidence="15" id="KW-0963">Cytoplasm</keyword>
<organism evidence="21 22">
    <name type="scientific">Shewanella mangrovi</name>
    <dbReference type="NCBI Taxonomy" id="1515746"/>
    <lineage>
        <taxon>Bacteria</taxon>
        <taxon>Pseudomonadati</taxon>
        <taxon>Pseudomonadota</taxon>
        <taxon>Gammaproteobacteria</taxon>
        <taxon>Alteromonadales</taxon>
        <taxon>Shewanellaceae</taxon>
        <taxon>Shewanella</taxon>
    </lineage>
</organism>
<evidence type="ECO:0000256" key="18">
    <source>
        <dbReference type="PIRSR" id="PIRSR039102-3"/>
    </source>
</evidence>
<feature type="binding site" evidence="17">
    <location>
        <begin position="170"/>
        <end position="171"/>
    </location>
    <ligand>
        <name>ATP</name>
        <dbReference type="ChEBI" id="CHEBI:30616"/>
    </ligand>
</feature>
<comment type="similarity">
    <text evidence="4 15">Belongs to the D-alanine--D-alanine ligase family.</text>
</comment>
<dbReference type="Gene3D" id="3.30.1490.20">
    <property type="entry name" value="ATP-grasp fold, A domain"/>
    <property type="match status" value="1"/>
</dbReference>
<evidence type="ECO:0000256" key="17">
    <source>
        <dbReference type="PIRSR" id="PIRSR039102-2"/>
    </source>
</evidence>
<feature type="binding site" evidence="18">
    <location>
        <position position="299"/>
    </location>
    <ligand>
        <name>Mg(2+)</name>
        <dbReference type="ChEBI" id="CHEBI:18420"/>
        <label>2</label>
    </ligand>
</feature>
<evidence type="ECO:0000256" key="19">
    <source>
        <dbReference type="PROSITE-ProRule" id="PRU00409"/>
    </source>
</evidence>
<dbReference type="GO" id="GO:0071555">
    <property type="term" value="P:cell wall organization"/>
    <property type="evidence" value="ECO:0007669"/>
    <property type="project" value="UniProtKB-KW"/>
</dbReference>
<evidence type="ECO:0000256" key="14">
    <source>
        <dbReference type="ARBA" id="ARBA00047614"/>
    </source>
</evidence>
<dbReference type="GO" id="GO:0005829">
    <property type="term" value="C:cytosol"/>
    <property type="evidence" value="ECO:0007669"/>
    <property type="project" value="TreeGrafter"/>
</dbReference>
<keyword evidence="9 18" id="KW-0460">Magnesium</keyword>
<keyword evidence="11 15" id="KW-0573">Peptidoglycan synthesis</keyword>
<proteinExistence type="inferred from homology"/>
<dbReference type="SUPFAM" id="SSF56059">
    <property type="entry name" value="Glutathione synthetase ATP-binding domain-like"/>
    <property type="match status" value="1"/>
</dbReference>
<dbReference type="EMBL" id="JPEO01000007">
    <property type="protein sequence ID" value="KFZ37288.1"/>
    <property type="molecule type" value="Genomic_DNA"/>
</dbReference>
<accession>A0A094LQ73</accession>
<dbReference type="HAMAP" id="MF_00047">
    <property type="entry name" value="Dala_Dala_lig"/>
    <property type="match status" value="1"/>
</dbReference>
<dbReference type="NCBIfam" id="TIGR01205">
    <property type="entry name" value="D_ala_D_alaTIGR"/>
    <property type="match status" value="1"/>
</dbReference>
<keyword evidence="6 18" id="KW-0479">Metal-binding</keyword>
<keyword evidence="13 15" id="KW-0961">Cell wall biogenesis/degradation</keyword>
<feature type="active site" evidence="16">
    <location>
        <position position="308"/>
    </location>
</feature>
<dbReference type="GO" id="GO:0008360">
    <property type="term" value="P:regulation of cell shape"/>
    <property type="evidence" value="ECO:0007669"/>
    <property type="project" value="UniProtKB-KW"/>
</dbReference>
<dbReference type="Pfam" id="PF01820">
    <property type="entry name" value="Dala_Dala_lig_N"/>
    <property type="match status" value="1"/>
</dbReference>
<evidence type="ECO:0000256" key="5">
    <source>
        <dbReference type="ARBA" id="ARBA00022598"/>
    </source>
</evidence>
<keyword evidence="7 17" id="KW-0547">Nucleotide-binding</keyword>
<dbReference type="InterPro" id="IPR000291">
    <property type="entry name" value="D-Ala_lig_Van_CS"/>
</dbReference>
<comment type="subcellular location">
    <subcellularLocation>
        <location evidence="15">Cytoplasm</location>
    </subcellularLocation>
</comment>
<evidence type="ECO:0000256" key="10">
    <source>
        <dbReference type="ARBA" id="ARBA00022960"/>
    </source>
</evidence>
<dbReference type="Gene3D" id="3.30.470.20">
    <property type="entry name" value="ATP-grasp fold, B domain"/>
    <property type="match status" value="1"/>
</dbReference>
<dbReference type="PANTHER" id="PTHR23132:SF25">
    <property type="entry name" value="D-ALANINE--D-ALANINE LIGASE A"/>
    <property type="match status" value="1"/>
</dbReference>
<evidence type="ECO:0000256" key="11">
    <source>
        <dbReference type="ARBA" id="ARBA00022984"/>
    </source>
</evidence>
<comment type="cofactor">
    <cofactor evidence="18">
        <name>Mg(2+)</name>
        <dbReference type="ChEBI" id="CHEBI:18420"/>
    </cofactor>
    <cofactor evidence="18">
        <name>Mn(2+)</name>
        <dbReference type="ChEBI" id="CHEBI:29035"/>
    </cofactor>
    <text evidence="18">Binds 2 magnesium or manganese ions per subunit.</text>
</comment>
<feature type="binding site" evidence="17">
    <location>
        <begin position="296"/>
        <end position="297"/>
    </location>
    <ligand>
        <name>ATP</name>
        <dbReference type="ChEBI" id="CHEBI:30616"/>
    </ligand>
</feature>
<dbReference type="Proteomes" id="UP000029264">
    <property type="component" value="Unassembled WGS sequence"/>
</dbReference>
<evidence type="ECO:0000256" key="6">
    <source>
        <dbReference type="ARBA" id="ARBA00022723"/>
    </source>
</evidence>
<dbReference type="NCBIfam" id="NF002528">
    <property type="entry name" value="PRK01966.1-4"/>
    <property type="match status" value="1"/>
</dbReference>
<name>A0A094LQ73_9GAMM</name>
<comment type="catalytic activity">
    <reaction evidence="14 15">
        <text>2 D-alanine + ATP = D-alanyl-D-alanine + ADP + phosphate + H(+)</text>
        <dbReference type="Rhea" id="RHEA:11224"/>
        <dbReference type="ChEBI" id="CHEBI:15378"/>
        <dbReference type="ChEBI" id="CHEBI:30616"/>
        <dbReference type="ChEBI" id="CHEBI:43474"/>
        <dbReference type="ChEBI" id="CHEBI:57416"/>
        <dbReference type="ChEBI" id="CHEBI:57822"/>
        <dbReference type="ChEBI" id="CHEBI:456216"/>
        <dbReference type="EC" id="6.3.2.4"/>
    </reaction>
</comment>
<evidence type="ECO:0000256" key="16">
    <source>
        <dbReference type="PIRSR" id="PIRSR039102-1"/>
    </source>
</evidence>
<dbReference type="InterPro" id="IPR005905">
    <property type="entry name" value="D_ala_D_ala"/>
</dbReference>
<keyword evidence="8 19" id="KW-0067">ATP-binding</keyword>
<reference evidence="21 22" key="1">
    <citation type="submission" date="2014-06" db="EMBL/GenBank/DDBJ databases">
        <title>Shewanella sp. YQH10.</title>
        <authorList>
            <person name="Liu Y."/>
            <person name="Zeng R."/>
        </authorList>
    </citation>
    <scope>NUCLEOTIDE SEQUENCE [LARGE SCALE GENOMIC DNA]</scope>
    <source>
        <strain evidence="21 22">YQH10</strain>
    </source>
</reference>
<dbReference type="InterPro" id="IPR011127">
    <property type="entry name" value="Dala_Dala_lig_N"/>
</dbReference>
<dbReference type="PROSITE" id="PS50975">
    <property type="entry name" value="ATP_GRASP"/>
    <property type="match status" value="1"/>
</dbReference>
<dbReference type="InterPro" id="IPR016185">
    <property type="entry name" value="PreATP-grasp_dom_sf"/>
</dbReference>
<dbReference type="AlphaFoldDB" id="A0A094LQ73"/>
<evidence type="ECO:0000259" key="20">
    <source>
        <dbReference type="PROSITE" id="PS50975"/>
    </source>
</evidence>
<dbReference type="OrthoDB" id="9813261at2"/>
<gene>
    <name evidence="15" type="primary">ddl</name>
    <name evidence="21" type="ORF">HR45_11495</name>
</gene>
<protein>
    <recommendedName>
        <fullName evidence="15">D-alanine--D-alanine ligase</fullName>
        <ecNumber evidence="15">6.3.2.4</ecNumber>
    </recommendedName>
    <alternativeName>
        <fullName evidence="15">D-Ala-D-Ala ligase</fullName>
    </alternativeName>
    <alternativeName>
        <fullName evidence="15">D-alanylalanine synthetase</fullName>
    </alternativeName>
</protein>
<dbReference type="GO" id="GO:0005524">
    <property type="term" value="F:ATP binding"/>
    <property type="evidence" value="ECO:0007669"/>
    <property type="project" value="UniProtKB-UniRule"/>
</dbReference>
<dbReference type="EC" id="6.3.2.4" evidence="15"/>
<comment type="cofactor">
    <cofactor evidence="1">
        <name>Mn(2+)</name>
        <dbReference type="ChEBI" id="CHEBI:29035"/>
    </cofactor>
</comment>
<dbReference type="eggNOG" id="COG1181">
    <property type="taxonomic scope" value="Bacteria"/>
</dbReference>
<dbReference type="InterPro" id="IPR011761">
    <property type="entry name" value="ATP-grasp"/>
</dbReference>
<keyword evidence="10 15" id="KW-0133">Cell shape</keyword>
<dbReference type="GO" id="GO:0009252">
    <property type="term" value="P:peptidoglycan biosynthetic process"/>
    <property type="evidence" value="ECO:0007669"/>
    <property type="project" value="UniProtKB-UniRule"/>
</dbReference>
<evidence type="ECO:0000256" key="4">
    <source>
        <dbReference type="ARBA" id="ARBA00010871"/>
    </source>
</evidence>
<dbReference type="InterPro" id="IPR011095">
    <property type="entry name" value="Dala_Dala_lig_C"/>
</dbReference>
<feature type="active site" evidence="16">
    <location>
        <position position="17"/>
    </location>
</feature>
<dbReference type="NCBIfam" id="NF002527">
    <property type="entry name" value="PRK01966.1-3"/>
    <property type="match status" value="1"/>
</dbReference>
<feature type="binding site" evidence="18">
    <location>
        <position position="297"/>
    </location>
    <ligand>
        <name>Mg(2+)</name>
        <dbReference type="ChEBI" id="CHEBI:18420"/>
        <label>1</label>
    </ligand>
</feature>
<dbReference type="PROSITE" id="PS00843">
    <property type="entry name" value="DALA_DALA_LIGASE_1"/>
    <property type="match status" value="1"/>
</dbReference>
<dbReference type="GO" id="GO:0046872">
    <property type="term" value="F:metal ion binding"/>
    <property type="evidence" value="ECO:0007669"/>
    <property type="project" value="UniProtKB-KW"/>
</dbReference>
<dbReference type="STRING" id="1515746.HR45_11495"/>
<keyword evidence="22" id="KW-1185">Reference proteome</keyword>
<dbReference type="Pfam" id="PF07478">
    <property type="entry name" value="Dala_Dala_lig_C"/>
    <property type="match status" value="1"/>
</dbReference>
<feature type="domain" description="ATP-grasp" evidence="20">
    <location>
        <begin position="124"/>
        <end position="330"/>
    </location>
</feature>
<sequence length="334" mass="37631">MDTRINILLLCGGGGAEHDISLLSAQYFESCLASRADVNLIWLALDGKGQYHTKDGKKCELTNRREIRFDDETDAWRVDYVIPCIHGYPGETGDIQSYFNLINLPYFGCESEASSNCFNKITAKMWFTALGIPNTPYLFVNQVDDESIRRCEAAFDAWGSLFVKAASQGSSVGCFKVDKREEIAPILSKAFSYSPYVIVEKTIRARELEVAVYEYQGDVIATKPGEIICADNTFYTFEEKYAASSHATTQVEASNLSETQIEQIRDYAVRAFKGLKLRHLSRIDFFLSDEGEILLNEINTFPGLTKISMFPKMLAHHGEDFTEYLLNNIKAQLS</sequence>
<feature type="binding site" evidence="17">
    <location>
        <begin position="162"/>
        <end position="164"/>
    </location>
    <ligand>
        <name>ATP</name>
        <dbReference type="ChEBI" id="CHEBI:30616"/>
    </ligand>
</feature>
<comment type="pathway">
    <text evidence="3 15">Cell wall biogenesis; peptidoglycan biosynthesis.</text>
</comment>
<dbReference type="UniPathway" id="UPA00219"/>
<feature type="binding site" evidence="17">
    <location>
        <begin position="200"/>
        <end position="207"/>
    </location>
    <ligand>
        <name>ATP</name>
        <dbReference type="ChEBI" id="CHEBI:30616"/>
    </ligand>
</feature>
<evidence type="ECO:0000256" key="9">
    <source>
        <dbReference type="ARBA" id="ARBA00022842"/>
    </source>
</evidence>
<dbReference type="PANTHER" id="PTHR23132">
    <property type="entry name" value="D-ALANINE--D-ALANINE LIGASE"/>
    <property type="match status" value="1"/>
</dbReference>
<dbReference type="InterPro" id="IPR013815">
    <property type="entry name" value="ATP_grasp_subdomain_1"/>
</dbReference>
<evidence type="ECO:0000256" key="3">
    <source>
        <dbReference type="ARBA" id="ARBA00004752"/>
    </source>
</evidence>
<evidence type="ECO:0000256" key="1">
    <source>
        <dbReference type="ARBA" id="ARBA00001936"/>
    </source>
</evidence>
<evidence type="ECO:0000256" key="13">
    <source>
        <dbReference type="ARBA" id="ARBA00023316"/>
    </source>
</evidence>
<evidence type="ECO:0000256" key="15">
    <source>
        <dbReference type="HAMAP-Rule" id="MF_00047"/>
    </source>
</evidence>
<feature type="active site" evidence="16">
    <location>
        <position position="170"/>
    </location>
</feature>
<evidence type="ECO:0000256" key="12">
    <source>
        <dbReference type="ARBA" id="ARBA00023211"/>
    </source>
</evidence>
<keyword evidence="12 18" id="KW-0464">Manganese</keyword>
<feature type="binding site" evidence="18">
    <location>
        <position position="284"/>
    </location>
    <ligand>
        <name>Mg(2+)</name>
        <dbReference type="ChEBI" id="CHEBI:18420"/>
        <label>1</label>
    </ligand>
</feature>
<evidence type="ECO:0000313" key="21">
    <source>
        <dbReference type="EMBL" id="KFZ37288.1"/>
    </source>
</evidence>
<dbReference type="GO" id="GO:0008716">
    <property type="term" value="F:D-alanine-D-alanine ligase activity"/>
    <property type="evidence" value="ECO:0007669"/>
    <property type="project" value="UniProtKB-UniRule"/>
</dbReference>
<comment type="caution">
    <text evidence="21">The sequence shown here is derived from an EMBL/GenBank/DDBJ whole genome shotgun (WGS) entry which is preliminary data.</text>
</comment>
<evidence type="ECO:0000256" key="7">
    <source>
        <dbReference type="ARBA" id="ARBA00022741"/>
    </source>
</evidence>